<dbReference type="Proteomes" id="UP000245790">
    <property type="component" value="Unassembled WGS sequence"/>
</dbReference>
<dbReference type="SUPFAM" id="SSF50022">
    <property type="entry name" value="ISP domain"/>
    <property type="match status" value="1"/>
</dbReference>
<dbReference type="RefSeq" id="WP_109763253.1">
    <property type="nucleotide sequence ID" value="NZ_QGGU01000005.1"/>
</dbReference>
<keyword evidence="2" id="KW-0479">Metal-binding</keyword>
<dbReference type="PROSITE" id="PS51296">
    <property type="entry name" value="RIESKE"/>
    <property type="match status" value="1"/>
</dbReference>
<dbReference type="InterPro" id="IPR036922">
    <property type="entry name" value="Rieske_2Fe-2S_sf"/>
</dbReference>
<dbReference type="Pfam" id="PF00355">
    <property type="entry name" value="Rieske"/>
    <property type="match status" value="1"/>
</dbReference>
<dbReference type="EMBL" id="QGGU01000005">
    <property type="protein sequence ID" value="PWK51867.1"/>
    <property type="molecule type" value="Genomic_DNA"/>
</dbReference>
<name>A0A316GBI7_9GAMM</name>
<dbReference type="Gene3D" id="2.102.10.10">
    <property type="entry name" value="Rieske [2Fe-2S] iron-sulphur domain"/>
    <property type="match status" value="1"/>
</dbReference>
<comment type="caution">
    <text evidence="6">The sequence shown here is derived from an EMBL/GenBank/DDBJ whole genome shotgun (WGS) entry which is preliminary data.</text>
</comment>
<accession>A0A316GBI7</accession>
<dbReference type="AlphaFoldDB" id="A0A316GBI7"/>
<evidence type="ECO:0000256" key="1">
    <source>
        <dbReference type="ARBA" id="ARBA00022714"/>
    </source>
</evidence>
<evidence type="ECO:0000256" key="3">
    <source>
        <dbReference type="ARBA" id="ARBA00023004"/>
    </source>
</evidence>
<gene>
    <name evidence="6" type="ORF">C8D97_105183</name>
</gene>
<evidence type="ECO:0000313" key="6">
    <source>
        <dbReference type="EMBL" id="PWK51867.1"/>
    </source>
</evidence>
<dbReference type="OrthoDB" id="9794779at2"/>
<keyword evidence="7" id="KW-1185">Reference proteome</keyword>
<dbReference type="PANTHER" id="PTHR40261">
    <property type="match status" value="1"/>
</dbReference>
<reference evidence="6 7" key="1">
    <citation type="submission" date="2018-05" db="EMBL/GenBank/DDBJ databases">
        <title>Genomic Encyclopedia of Type Strains, Phase IV (KMG-IV): sequencing the most valuable type-strain genomes for metagenomic binning, comparative biology and taxonomic classification.</title>
        <authorList>
            <person name="Goeker M."/>
        </authorList>
    </citation>
    <scope>NUCLEOTIDE SEQUENCE [LARGE SCALE GENOMIC DNA]</scope>
    <source>
        <strain evidence="6 7">DSM 25350</strain>
    </source>
</reference>
<keyword evidence="1" id="KW-0001">2Fe-2S</keyword>
<organism evidence="6 7">
    <name type="scientific">Pleionea mediterranea</name>
    <dbReference type="NCBI Taxonomy" id="523701"/>
    <lineage>
        <taxon>Bacteria</taxon>
        <taxon>Pseudomonadati</taxon>
        <taxon>Pseudomonadota</taxon>
        <taxon>Gammaproteobacteria</taxon>
        <taxon>Oceanospirillales</taxon>
        <taxon>Pleioneaceae</taxon>
        <taxon>Pleionea</taxon>
    </lineage>
</organism>
<dbReference type="GO" id="GO:0046872">
    <property type="term" value="F:metal ion binding"/>
    <property type="evidence" value="ECO:0007669"/>
    <property type="project" value="UniProtKB-KW"/>
</dbReference>
<keyword evidence="3" id="KW-0408">Iron</keyword>
<dbReference type="GO" id="GO:0051537">
    <property type="term" value="F:2 iron, 2 sulfur cluster binding"/>
    <property type="evidence" value="ECO:0007669"/>
    <property type="project" value="UniProtKB-KW"/>
</dbReference>
<evidence type="ECO:0000256" key="2">
    <source>
        <dbReference type="ARBA" id="ARBA00022723"/>
    </source>
</evidence>
<dbReference type="CDD" id="cd03467">
    <property type="entry name" value="Rieske"/>
    <property type="match status" value="1"/>
</dbReference>
<proteinExistence type="predicted"/>
<keyword evidence="4" id="KW-0411">Iron-sulfur</keyword>
<feature type="domain" description="Rieske" evidence="5">
    <location>
        <begin position="10"/>
        <end position="112"/>
    </location>
</feature>
<sequence>MPDSMRKDLRKLCAVSDVDPRKGRIISLDDHDDILLVRQNDNVYAYSNRCPHANAHLNMNGERIIALDEYHILCTVHGAQFNPTNGKCVLGPCKGQHLSALDITIIDDEICLLT</sequence>
<protein>
    <submittedName>
        <fullName evidence="6">Nitrite reductase/ring-hydroxylating ferredoxin subunit</fullName>
    </submittedName>
</protein>
<evidence type="ECO:0000256" key="4">
    <source>
        <dbReference type="ARBA" id="ARBA00023014"/>
    </source>
</evidence>
<evidence type="ECO:0000313" key="7">
    <source>
        <dbReference type="Proteomes" id="UP000245790"/>
    </source>
</evidence>
<dbReference type="InterPro" id="IPR017941">
    <property type="entry name" value="Rieske_2Fe-2S"/>
</dbReference>
<dbReference type="PANTHER" id="PTHR40261:SF1">
    <property type="entry name" value="RIESKE DOMAIN-CONTAINING PROTEIN"/>
    <property type="match status" value="1"/>
</dbReference>
<evidence type="ECO:0000259" key="5">
    <source>
        <dbReference type="PROSITE" id="PS51296"/>
    </source>
</evidence>